<evidence type="ECO:0000313" key="3">
    <source>
        <dbReference type="EnsemblMetazoa" id="ISCW016598-PA"/>
    </source>
</evidence>
<organism>
    <name type="scientific">Ixodes scapularis</name>
    <name type="common">Black-legged tick</name>
    <name type="synonym">Deer tick</name>
    <dbReference type="NCBI Taxonomy" id="6945"/>
    <lineage>
        <taxon>Eukaryota</taxon>
        <taxon>Metazoa</taxon>
        <taxon>Ecdysozoa</taxon>
        <taxon>Arthropoda</taxon>
        <taxon>Chelicerata</taxon>
        <taxon>Arachnida</taxon>
        <taxon>Acari</taxon>
        <taxon>Parasitiformes</taxon>
        <taxon>Ixodida</taxon>
        <taxon>Ixodoidea</taxon>
        <taxon>Ixodidae</taxon>
        <taxon>Ixodinae</taxon>
        <taxon>Ixodes</taxon>
    </lineage>
</organism>
<evidence type="ECO:0000313" key="2">
    <source>
        <dbReference type="EMBL" id="EEC04067.1"/>
    </source>
</evidence>
<keyword evidence="4" id="KW-1185">Reference proteome</keyword>
<feature type="compositionally biased region" description="Basic and acidic residues" evidence="1">
    <location>
        <begin position="26"/>
        <end position="41"/>
    </location>
</feature>
<dbReference type="HOGENOM" id="CLU_1929868_0_0_1"/>
<dbReference type="InParanoid" id="B7PBU5"/>
<dbReference type="EnsemblMetazoa" id="ISCW016598-RA">
    <property type="protein sequence ID" value="ISCW016598-PA"/>
    <property type="gene ID" value="ISCW016598"/>
</dbReference>
<reference evidence="3" key="2">
    <citation type="submission" date="2020-05" db="UniProtKB">
        <authorList>
            <consortium name="EnsemblMetazoa"/>
        </authorList>
    </citation>
    <scope>IDENTIFICATION</scope>
    <source>
        <strain evidence="3">wikel</strain>
    </source>
</reference>
<name>B7PBU5_IXOSC</name>
<evidence type="ECO:0000313" key="4">
    <source>
        <dbReference type="Proteomes" id="UP000001555"/>
    </source>
</evidence>
<proteinExistence type="predicted"/>
<feature type="region of interest" description="Disordered" evidence="1">
    <location>
        <begin position="1"/>
        <end position="131"/>
    </location>
</feature>
<protein>
    <submittedName>
        <fullName evidence="2 3">Uncharacterized protein</fullName>
    </submittedName>
</protein>
<dbReference type="EMBL" id="DS679392">
    <property type="protein sequence ID" value="EEC04067.1"/>
    <property type="molecule type" value="Genomic_DNA"/>
</dbReference>
<dbReference type="EMBL" id="ABJB010458653">
    <property type="status" value="NOT_ANNOTATED_CDS"/>
    <property type="molecule type" value="Genomic_DNA"/>
</dbReference>
<accession>B7PBU5</accession>
<dbReference type="VEuPathDB" id="VectorBase:ISCI016598"/>
<dbReference type="AlphaFoldDB" id="B7PBU5"/>
<reference evidence="2 4" key="1">
    <citation type="submission" date="2008-03" db="EMBL/GenBank/DDBJ databases">
        <title>Annotation of Ixodes scapularis.</title>
        <authorList>
            <consortium name="Ixodes scapularis Genome Project Consortium"/>
            <person name="Caler E."/>
            <person name="Hannick L.I."/>
            <person name="Bidwell S."/>
            <person name="Joardar V."/>
            <person name="Thiagarajan M."/>
            <person name="Amedeo P."/>
            <person name="Galinsky K.J."/>
            <person name="Schobel S."/>
            <person name="Inman J."/>
            <person name="Hostetler J."/>
            <person name="Miller J."/>
            <person name="Hammond M."/>
            <person name="Megy K."/>
            <person name="Lawson D."/>
            <person name="Kodira C."/>
            <person name="Sutton G."/>
            <person name="Meyer J."/>
            <person name="Hill C.A."/>
            <person name="Birren B."/>
            <person name="Nene V."/>
            <person name="Collins F."/>
            <person name="Alarcon-Chaidez F."/>
            <person name="Wikel S."/>
            <person name="Strausberg R."/>
        </authorList>
    </citation>
    <scope>NUCLEOTIDE SEQUENCE [LARGE SCALE GENOMIC DNA]</scope>
    <source>
        <strain evidence="4">Wikel</strain>
        <strain evidence="2">Wikel colony</strain>
    </source>
</reference>
<dbReference type="PaxDb" id="6945-B7PBU5"/>
<evidence type="ECO:0000256" key="1">
    <source>
        <dbReference type="SAM" id="MobiDB-lite"/>
    </source>
</evidence>
<sequence length="131" mass="14007">MPKWVRSTVHARSGVKGPADGSLSRRASDLKNLRLETDSSSRRTPGPAWTHYTPHPGPGPARGLSGPPFAAEVPGRLTSKTWGPRPDQRPAEPPGGSRTSPRAVFREAGAFHACSGTRRPKGPTRVEGRLT</sequence>
<dbReference type="Proteomes" id="UP000001555">
    <property type="component" value="Unassembled WGS sequence"/>
</dbReference>
<dbReference type="VEuPathDB" id="VectorBase:ISCW016598"/>
<gene>
    <name evidence="2" type="ORF">IscW_ISCW016598</name>
</gene>